<feature type="transmembrane region" description="Helical" evidence="7">
    <location>
        <begin position="6"/>
        <end position="26"/>
    </location>
</feature>
<reference evidence="10" key="1">
    <citation type="submission" date="2017-09" db="EMBL/GenBank/DDBJ databases">
        <title>Metaegenomics of thermophilic ammonia-oxidizing enrichment culture.</title>
        <authorList>
            <person name="Kato S."/>
            <person name="Suzuki K."/>
        </authorList>
    </citation>
    <scope>NUCLEOTIDE SEQUENCE [LARGE SCALE GENOMIC DNA]</scope>
</reference>
<dbReference type="InterPro" id="IPR023090">
    <property type="entry name" value="UPF0702_alpha/beta_dom_sf"/>
</dbReference>
<dbReference type="Proteomes" id="UP000236642">
    <property type="component" value="Unassembled WGS sequence"/>
</dbReference>
<dbReference type="PANTHER" id="PTHR34582">
    <property type="entry name" value="UPF0702 TRANSMEMBRANE PROTEIN YCAP"/>
    <property type="match status" value="1"/>
</dbReference>
<organism evidence="9 10">
    <name type="scientific">Candidatus Thermoflexus japonica</name>
    <dbReference type="NCBI Taxonomy" id="2035417"/>
    <lineage>
        <taxon>Bacteria</taxon>
        <taxon>Bacillati</taxon>
        <taxon>Chloroflexota</taxon>
        <taxon>Thermoflexia</taxon>
        <taxon>Thermoflexales</taxon>
        <taxon>Thermoflexaceae</taxon>
        <taxon>Thermoflexus</taxon>
    </lineage>
</organism>
<dbReference type="GO" id="GO:0005886">
    <property type="term" value="C:plasma membrane"/>
    <property type="evidence" value="ECO:0007669"/>
    <property type="project" value="UniProtKB-SubCell"/>
</dbReference>
<keyword evidence="4 7" id="KW-0812">Transmembrane</keyword>
<evidence type="ECO:0000256" key="6">
    <source>
        <dbReference type="ARBA" id="ARBA00023136"/>
    </source>
</evidence>
<sequence length="171" mass="18569">MLNLMVPAWEIGIRAAAVYLAALIGLRLSGKREIGQMTLFDLVTLLLLANAVQNAMVGPDTSLIGGLLAAGALLALNAAVAYGRLRWQPLRTLMEGMPTLLVLHGRVLERNLRREGLDLELLEAALREHGVADIRDVEMAVLEVDGSISVIPMGGTTHRIRHPARFLRRPG</sequence>
<comment type="caution">
    <text evidence="9">The sequence shown here is derived from an EMBL/GenBank/DDBJ whole genome shotgun (WGS) entry which is preliminary data.</text>
</comment>
<protein>
    <recommendedName>
        <fullName evidence="8">YetF C-terminal domain-containing protein</fullName>
    </recommendedName>
</protein>
<evidence type="ECO:0000256" key="4">
    <source>
        <dbReference type="ARBA" id="ARBA00022692"/>
    </source>
</evidence>
<evidence type="ECO:0000313" key="10">
    <source>
        <dbReference type="Proteomes" id="UP000236642"/>
    </source>
</evidence>
<gene>
    <name evidence="9" type="ORF">HRbin22_02048</name>
</gene>
<dbReference type="EMBL" id="BEHY01000067">
    <property type="protein sequence ID" value="GBD09787.1"/>
    <property type="molecule type" value="Genomic_DNA"/>
</dbReference>
<keyword evidence="6 7" id="KW-0472">Membrane</keyword>
<comment type="subcellular location">
    <subcellularLocation>
        <location evidence="1">Cell membrane</location>
        <topology evidence="1">Multi-pass membrane protein</topology>
    </subcellularLocation>
</comment>
<evidence type="ECO:0000256" key="2">
    <source>
        <dbReference type="ARBA" id="ARBA00006448"/>
    </source>
</evidence>
<dbReference type="Pfam" id="PF04239">
    <property type="entry name" value="DUF421"/>
    <property type="match status" value="1"/>
</dbReference>
<name>A0A2H5Y8N3_9CHLR</name>
<dbReference type="Gene3D" id="3.30.240.20">
    <property type="entry name" value="bsu07140 like domains"/>
    <property type="match status" value="1"/>
</dbReference>
<evidence type="ECO:0000256" key="1">
    <source>
        <dbReference type="ARBA" id="ARBA00004651"/>
    </source>
</evidence>
<evidence type="ECO:0000256" key="5">
    <source>
        <dbReference type="ARBA" id="ARBA00022989"/>
    </source>
</evidence>
<feature type="domain" description="YetF C-terminal" evidence="8">
    <location>
        <begin position="86"/>
        <end position="157"/>
    </location>
</feature>
<comment type="similarity">
    <text evidence="2">Belongs to the UPF0702 family.</text>
</comment>
<evidence type="ECO:0000313" key="9">
    <source>
        <dbReference type="EMBL" id="GBD09787.1"/>
    </source>
</evidence>
<keyword evidence="5 7" id="KW-1133">Transmembrane helix</keyword>
<evidence type="ECO:0000256" key="3">
    <source>
        <dbReference type="ARBA" id="ARBA00022475"/>
    </source>
</evidence>
<proteinExistence type="inferred from homology"/>
<dbReference type="AlphaFoldDB" id="A0A2H5Y8N3"/>
<keyword evidence="3" id="KW-1003">Cell membrane</keyword>
<evidence type="ECO:0000256" key="7">
    <source>
        <dbReference type="SAM" id="Phobius"/>
    </source>
</evidence>
<feature type="transmembrane region" description="Helical" evidence="7">
    <location>
        <begin position="38"/>
        <end position="57"/>
    </location>
</feature>
<accession>A0A2H5Y8N3</accession>
<evidence type="ECO:0000259" key="8">
    <source>
        <dbReference type="Pfam" id="PF04239"/>
    </source>
</evidence>
<feature type="transmembrane region" description="Helical" evidence="7">
    <location>
        <begin position="63"/>
        <end position="85"/>
    </location>
</feature>
<dbReference type="PANTHER" id="PTHR34582:SF6">
    <property type="entry name" value="UPF0702 TRANSMEMBRANE PROTEIN YCAP"/>
    <property type="match status" value="1"/>
</dbReference>
<dbReference type="InterPro" id="IPR007353">
    <property type="entry name" value="DUF421"/>
</dbReference>